<sequence length="329" mass="36172">MCLWLYTQEGLLHARTTNFQRTALTLAGVLTGLLGDTGGKAIPVVTSSDVDEILFADTKACPNLANLVAVGKKIGKELCEADDDYEWACNELKRILPGVVDDFYFNSYNYQFTDIYDVITSCKAAGKAPAPGLDDPRLVATINRLATKEFGPLVAPAVSDEHGHKHLRLSMGILLRTMTENMEAAINAPVEGAHASLGQTDEAKPKLPLIFLYSGHDSTIMPLLSSLGVTRLTQWPPYLSNLVFELWELPSKKETVVRVLRDRQPLDIPHSPPGYCPTLTTFRDEVIGSLFITREALAEACVVEIEHDTSMPKPRAMSMASRSEEPDDE</sequence>
<dbReference type="Proteomes" id="UP000815325">
    <property type="component" value="Unassembled WGS sequence"/>
</dbReference>
<dbReference type="PROSITE" id="PS00778">
    <property type="entry name" value="HIS_ACID_PHOSPHAT_2"/>
    <property type="match status" value="1"/>
</dbReference>
<dbReference type="Pfam" id="PF00328">
    <property type="entry name" value="His_Phos_2"/>
    <property type="match status" value="1"/>
</dbReference>
<evidence type="ECO:0000313" key="2">
    <source>
        <dbReference type="EMBL" id="KAF5839490.1"/>
    </source>
</evidence>
<dbReference type="InterPro" id="IPR000560">
    <property type="entry name" value="His_Pase_clade-2"/>
</dbReference>
<gene>
    <name evidence="2" type="ORF">DUNSADRAFT_664</name>
</gene>
<protein>
    <submittedName>
        <fullName evidence="2">Histidine phosphatase superfamily</fullName>
    </submittedName>
</protein>
<accession>A0ABQ7GY08</accession>
<dbReference type="InterPro" id="IPR029033">
    <property type="entry name" value="His_PPase_superfam"/>
</dbReference>
<dbReference type="CDD" id="cd07061">
    <property type="entry name" value="HP_HAP_like"/>
    <property type="match status" value="1"/>
</dbReference>
<evidence type="ECO:0000256" key="1">
    <source>
        <dbReference type="ARBA" id="ARBA00005375"/>
    </source>
</evidence>
<name>A0ABQ7GY08_DUNSA</name>
<dbReference type="InterPro" id="IPR033379">
    <property type="entry name" value="Acid_Pase_AS"/>
</dbReference>
<evidence type="ECO:0000313" key="3">
    <source>
        <dbReference type="Proteomes" id="UP000815325"/>
    </source>
</evidence>
<comment type="similarity">
    <text evidence="1">Belongs to the histidine acid phosphatase family.</text>
</comment>
<dbReference type="PANTHER" id="PTHR11567:SF207">
    <property type="entry name" value="LYSOPHOSPHATIDIC ACID PHOSPHATASE TYPE 6"/>
    <property type="match status" value="1"/>
</dbReference>
<reference evidence="2" key="1">
    <citation type="submission" date="2017-08" db="EMBL/GenBank/DDBJ databases">
        <authorList>
            <person name="Polle J.E."/>
            <person name="Barry K."/>
            <person name="Cushman J."/>
            <person name="Schmutz J."/>
            <person name="Tran D."/>
            <person name="Hathwaick L.T."/>
            <person name="Yim W.C."/>
            <person name="Jenkins J."/>
            <person name="Mckie-Krisberg Z.M."/>
            <person name="Prochnik S."/>
            <person name="Lindquist E."/>
            <person name="Dockter R.B."/>
            <person name="Adam C."/>
            <person name="Molina H."/>
            <person name="Bunkerborg J."/>
            <person name="Jin E."/>
            <person name="Buchheim M."/>
            <person name="Magnuson J."/>
        </authorList>
    </citation>
    <scope>NUCLEOTIDE SEQUENCE</scope>
    <source>
        <strain evidence="2">CCAP 19/18</strain>
    </source>
</reference>
<dbReference type="Gene3D" id="3.40.50.1240">
    <property type="entry name" value="Phosphoglycerate mutase-like"/>
    <property type="match status" value="1"/>
</dbReference>
<comment type="caution">
    <text evidence="2">The sequence shown here is derived from an EMBL/GenBank/DDBJ whole genome shotgun (WGS) entry which is preliminary data.</text>
</comment>
<dbReference type="EMBL" id="MU069542">
    <property type="protein sequence ID" value="KAF5839490.1"/>
    <property type="molecule type" value="Genomic_DNA"/>
</dbReference>
<dbReference type="SUPFAM" id="SSF53254">
    <property type="entry name" value="Phosphoglycerate mutase-like"/>
    <property type="match status" value="1"/>
</dbReference>
<dbReference type="InterPro" id="IPR050645">
    <property type="entry name" value="Histidine_acid_phosphatase"/>
</dbReference>
<dbReference type="PANTHER" id="PTHR11567">
    <property type="entry name" value="ACID PHOSPHATASE-RELATED"/>
    <property type="match status" value="1"/>
</dbReference>
<proteinExistence type="inferred from homology"/>
<keyword evidence="3" id="KW-1185">Reference proteome</keyword>
<organism evidence="2 3">
    <name type="scientific">Dunaliella salina</name>
    <name type="common">Green alga</name>
    <name type="synonym">Protococcus salinus</name>
    <dbReference type="NCBI Taxonomy" id="3046"/>
    <lineage>
        <taxon>Eukaryota</taxon>
        <taxon>Viridiplantae</taxon>
        <taxon>Chlorophyta</taxon>
        <taxon>core chlorophytes</taxon>
        <taxon>Chlorophyceae</taxon>
        <taxon>CS clade</taxon>
        <taxon>Chlamydomonadales</taxon>
        <taxon>Dunaliellaceae</taxon>
        <taxon>Dunaliella</taxon>
    </lineage>
</organism>